<dbReference type="EMBL" id="CAJNDS010000740">
    <property type="protein sequence ID" value="CAE7231334.1"/>
    <property type="molecule type" value="Genomic_DNA"/>
</dbReference>
<name>A0A812KKD2_9DINO</name>
<comment type="subcellular location">
    <subcellularLocation>
        <location evidence="1">Membrane</location>
        <topology evidence="1">Multi-pass membrane protein</topology>
    </subcellularLocation>
</comment>
<evidence type="ECO:0000256" key="6">
    <source>
        <dbReference type="RuleBase" id="RU363053"/>
    </source>
</evidence>
<dbReference type="GO" id="GO:0016020">
    <property type="term" value="C:membrane"/>
    <property type="evidence" value="ECO:0007669"/>
    <property type="project" value="UniProtKB-SubCell"/>
</dbReference>
<feature type="transmembrane region" description="Helical" evidence="6">
    <location>
        <begin position="20"/>
        <end position="39"/>
    </location>
</feature>
<protein>
    <submittedName>
        <fullName evidence="7">MPV17 protein</fullName>
    </submittedName>
</protein>
<reference evidence="7" key="1">
    <citation type="submission" date="2021-02" db="EMBL/GenBank/DDBJ databases">
        <authorList>
            <person name="Dougan E. K."/>
            <person name="Rhodes N."/>
            <person name="Thang M."/>
            <person name="Chan C."/>
        </authorList>
    </citation>
    <scope>NUCLEOTIDE SEQUENCE</scope>
</reference>
<keyword evidence="8" id="KW-1185">Reference proteome</keyword>
<sequence length="192" mass="20987">MQMGVAHLLRLYEHALSRAPATITGVVAGSLGFLGDALAQQVERRRATSLASGFDKKRSFAFTLYAIGWGAFGLRPWLILLNRRFPGSAPSDICKKVAVQQFVWNPIVYLPSFYVLNGTFRLDLDLHSALDPSSRNAVSQKGARTWTHSSRECATSTSTASCTSGRCGFRCPSASLPSSRCGTRWRPTSLQT</sequence>
<evidence type="ECO:0000256" key="3">
    <source>
        <dbReference type="ARBA" id="ARBA00022692"/>
    </source>
</evidence>
<dbReference type="OrthoDB" id="430207at2759"/>
<evidence type="ECO:0000313" key="8">
    <source>
        <dbReference type="Proteomes" id="UP000604046"/>
    </source>
</evidence>
<comment type="similarity">
    <text evidence="2 6">Belongs to the peroxisomal membrane protein PXMP2/4 family.</text>
</comment>
<dbReference type="InterPro" id="IPR007248">
    <property type="entry name" value="Mpv17_PMP22"/>
</dbReference>
<dbReference type="Proteomes" id="UP000604046">
    <property type="component" value="Unassembled WGS sequence"/>
</dbReference>
<organism evidence="7 8">
    <name type="scientific">Symbiodinium natans</name>
    <dbReference type="NCBI Taxonomy" id="878477"/>
    <lineage>
        <taxon>Eukaryota</taxon>
        <taxon>Sar</taxon>
        <taxon>Alveolata</taxon>
        <taxon>Dinophyceae</taxon>
        <taxon>Suessiales</taxon>
        <taxon>Symbiodiniaceae</taxon>
        <taxon>Symbiodinium</taxon>
    </lineage>
</organism>
<evidence type="ECO:0000256" key="2">
    <source>
        <dbReference type="ARBA" id="ARBA00006824"/>
    </source>
</evidence>
<evidence type="ECO:0000256" key="1">
    <source>
        <dbReference type="ARBA" id="ARBA00004141"/>
    </source>
</evidence>
<comment type="caution">
    <text evidence="7">The sequence shown here is derived from an EMBL/GenBank/DDBJ whole genome shotgun (WGS) entry which is preliminary data.</text>
</comment>
<dbReference type="GO" id="GO:0005737">
    <property type="term" value="C:cytoplasm"/>
    <property type="evidence" value="ECO:0007669"/>
    <property type="project" value="TreeGrafter"/>
</dbReference>
<keyword evidence="3 6" id="KW-0812">Transmembrane</keyword>
<feature type="transmembrane region" description="Helical" evidence="6">
    <location>
        <begin position="60"/>
        <end position="80"/>
    </location>
</feature>
<proteinExistence type="inferred from homology"/>
<evidence type="ECO:0000256" key="5">
    <source>
        <dbReference type="ARBA" id="ARBA00023136"/>
    </source>
</evidence>
<keyword evidence="4 6" id="KW-1133">Transmembrane helix</keyword>
<dbReference type="PANTHER" id="PTHR11266">
    <property type="entry name" value="PEROXISOMAL MEMBRANE PROTEIN 2, PXMP2 MPV17"/>
    <property type="match status" value="1"/>
</dbReference>
<dbReference type="AlphaFoldDB" id="A0A812KKD2"/>
<evidence type="ECO:0000313" key="7">
    <source>
        <dbReference type="EMBL" id="CAE7231334.1"/>
    </source>
</evidence>
<evidence type="ECO:0000256" key="4">
    <source>
        <dbReference type="ARBA" id="ARBA00022989"/>
    </source>
</evidence>
<gene>
    <name evidence="7" type="primary">MPV17</name>
    <name evidence="7" type="ORF">SNAT2548_LOCUS9476</name>
</gene>
<accession>A0A812KKD2</accession>
<keyword evidence="5 6" id="KW-0472">Membrane</keyword>